<evidence type="ECO:0000313" key="3">
    <source>
        <dbReference type="Proteomes" id="UP000700596"/>
    </source>
</evidence>
<feature type="chain" id="PRO_5040295320" evidence="1">
    <location>
        <begin position="19"/>
        <end position="190"/>
    </location>
</feature>
<name>A0A9P9DIK9_9PLEO</name>
<evidence type="ECO:0000256" key="1">
    <source>
        <dbReference type="SAM" id="SignalP"/>
    </source>
</evidence>
<reference evidence="2" key="1">
    <citation type="journal article" date="2021" name="Nat. Commun.">
        <title>Genetic determinants of endophytism in the Arabidopsis root mycobiome.</title>
        <authorList>
            <person name="Mesny F."/>
            <person name="Miyauchi S."/>
            <person name="Thiergart T."/>
            <person name="Pickel B."/>
            <person name="Atanasova L."/>
            <person name="Karlsson M."/>
            <person name="Huettel B."/>
            <person name="Barry K.W."/>
            <person name="Haridas S."/>
            <person name="Chen C."/>
            <person name="Bauer D."/>
            <person name="Andreopoulos W."/>
            <person name="Pangilinan J."/>
            <person name="LaButti K."/>
            <person name="Riley R."/>
            <person name="Lipzen A."/>
            <person name="Clum A."/>
            <person name="Drula E."/>
            <person name="Henrissat B."/>
            <person name="Kohler A."/>
            <person name="Grigoriev I.V."/>
            <person name="Martin F.M."/>
            <person name="Hacquard S."/>
        </authorList>
    </citation>
    <scope>NUCLEOTIDE SEQUENCE</scope>
    <source>
        <strain evidence="2">MPI-CAGE-CH-0243</strain>
    </source>
</reference>
<keyword evidence="1" id="KW-0732">Signal</keyword>
<dbReference type="OrthoDB" id="5226619at2759"/>
<accession>A0A9P9DIK9</accession>
<feature type="signal peptide" evidence="1">
    <location>
        <begin position="1"/>
        <end position="18"/>
    </location>
</feature>
<organism evidence="2 3">
    <name type="scientific">Dendryphion nanum</name>
    <dbReference type="NCBI Taxonomy" id="256645"/>
    <lineage>
        <taxon>Eukaryota</taxon>
        <taxon>Fungi</taxon>
        <taxon>Dikarya</taxon>
        <taxon>Ascomycota</taxon>
        <taxon>Pezizomycotina</taxon>
        <taxon>Dothideomycetes</taxon>
        <taxon>Pleosporomycetidae</taxon>
        <taxon>Pleosporales</taxon>
        <taxon>Torulaceae</taxon>
        <taxon>Dendryphion</taxon>
    </lineage>
</organism>
<evidence type="ECO:0000313" key="2">
    <source>
        <dbReference type="EMBL" id="KAH7119652.1"/>
    </source>
</evidence>
<protein>
    <submittedName>
        <fullName evidence="2">Uncharacterized protein</fullName>
    </submittedName>
</protein>
<comment type="caution">
    <text evidence="2">The sequence shown here is derived from an EMBL/GenBank/DDBJ whole genome shotgun (WGS) entry which is preliminary data.</text>
</comment>
<proteinExistence type="predicted"/>
<dbReference type="AlphaFoldDB" id="A0A9P9DIK9"/>
<dbReference type="Proteomes" id="UP000700596">
    <property type="component" value="Unassembled WGS sequence"/>
</dbReference>
<gene>
    <name evidence="2" type="ORF">B0J11DRAFT_582166</name>
</gene>
<dbReference type="EMBL" id="JAGMWT010000011">
    <property type="protein sequence ID" value="KAH7119652.1"/>
    <property type="molecule type" value="Genomic_DNA"/>
</dbReference>
<sequence length="190" mass="20410">MYGTQIIALLTAASTVAALPQRPGIGERPADKIYPWQISTLYTHSPSGRPGNDPHSTLNFTINDYSTIVIGGTPTGWAVWGPSTANCSAQWLTSADVPYDTPINCSETLNSQWSFKLLPGTGEAGYGATTDFNLEITLKDELYLFGTTYTKIFKGTDLFKVGENLAGQCGGSGVCNWGLQNTPYNITQGQ</sequence>
<keyword evidence="3" id="KW-1185">Reference proteome</keyword>